<keyword evidence="2" id="KW-1185">Reference proteome</keyword>
<dbReference type="EMBL" id="AP014966">
    <property type="protein sequence ID" value="BAT11801.1"/>
    <property type="molecule type" value="Genomic_DNA"/>
</dbReference>
<dbReference type="Proteomes" id="UP000059680">
    <property type="component" value="Chromosome 10"/>
</dbReference>
<dbReference type="Gramene" id="Os10t0533701-00">
    <property type="protein sequence ID" value="Os10t0533701-00"/>
    <property type="gene ID" value="Os10g0533701"/>
</dbReference>
<organism evidence="1 2">
    <name type="scientific">Oryza sativa subsp. japonica</name>
    <name type="common">Rice</name>
    <dbReference type="NCBI Taxonomy" id="39947"/>
    <lineage>
        <taxon>Eukaryota</taxon>
        <taxon>Viridiplantae</taxon>
        <taxon>Streptophyta</taxon>
        <taxon>Embryophyta</taxon>
        <taxon>Tracheophyta</taxon>
        <taxon>Spermatophyta</taxon>
        <taxon>Magnoliopsida</taxon>
        <taxon>Liliopsida</taxon>
        <taxon>Poales</taxon>
        <taxon>Poaceae</taxon>
        <taxon>BOP clade</taxon>
        <taxon>Oryzoideae</taxon>
        <taxon>Oryzeae</taxon>
        <taxon>Oryzinae</taxon>
        <taxon>Oryza</taxon>
        <taxon>Oryza sativa</taxon>
    </lineage>
</organism>
<evidence type="ECO:0000313" key="1">
    <source>
        <dbReference type="EMBL" id="BAT11801.1"/>
    </source>
</evidence>
<reference evidence="2" key="1">
    <citation type="journal article" date="2005" name="Nature">
        <title>The map-based sequence of the rice genome.</title>
        <authorList>
            <consortium name="International rice genome sequencing project (IRGSP)"/>
            <person name="Matsumoto T."/>
            <person name="Wu J."/>
            <person name="Kanamori H."/>
            <person name="Katayose Y."/>
            <person name="Fujisawa M."/>
            <person name="Namiki N."/>
            <person name="Mizuno H."/>
            <person name="Yamamoto K."/>
            <person name="Antonio B.A."/>
            <person name="Baba T."/>
            <person name="Sakata K."/>
            <person name="Nagamura Y."/>
            <person name="Aoki H."/>
            <person name="Arikawa K."/>
            <person name="Arita K."/>
            <person name="Bito T."/>
            <person name="Chiden Y."/>
            <person name="Fujitsuka N."/>
            <person name="Fukunaka R."/>
            <person name="Hamada M."/>
            <person name="Harada C."/>
            <person name="Hayashi A."/>
            <person name="Hijishita S."/>
            <person name="Honda M."/>
            <person name="Hosokawa S."/>
            <person name="Ichikawa Y."/>
            <person name="Idonuma A."/>
            <person name="Iijima M."/>
            <person name="Ikeda M."/>
            <person name="Ikeno M."/>
            <person name="Ito K."/>
            <person name="Ito S."/>
            <person name="Ito T."/>
            <person name="Ito Y."/>
            <person name="Ito Y."/>
            <person name="Iwabuchi A."/>
            <person name="Kamiya K."/>
            <person name="Karasawa W."/>
            <person name="Kurita K."/>
            <person name="Katagiri S."/>
            <person name="Kikuta A."/>
            <person name="Kobayashi H."/>
            <person name="Kobayashi N."/>
            <person name="Machita K."/>
            <person name="Maehara T."/>
            <person name="Masukawa M."/>
            <person name="Mizubayashi T."/>
            <person name="Mukai Y."/>
            <person name="Nagasaki H."/>
            <person name="Nagata Y."/>
            <person name="Naito S."/>
            <person name="Nakashima M."/>
            <person name="Nakama Y."/>
            <person name="Nakamichi Y."/>
            <person name="Nakamura M."/>
            <person name="Meguro A."/>
            <person name="Negishi M."/>
            <person name="Ohta I."/>
            <person name="Ohta T."/>
            <person name="Okamoto M."/>
            <person name="Ono N."/>
            <person name="Saji S."/>
            <person name="Sakaguchi M."/>
            <person name="Sakai K."/>
            <person name="Shibata M."/>
            <person name="Shimokawa T."/>
            <person name="Song J."/>
            <person name="Takazaki Y."/>
            <person name="Terasawa K."/>
            <person name="Tsugane M."/>
            <person name="Tsuji K."/>
            <person name="Ueda S."/>
            <person name="Waki K."/>
            <person name="Yamagata H."/>
            <person name="Yamamoto M."/>
            <person name="Yamamoto S."/>
            <person name="Yamane H."/>
            <person name="Yoshiki S."/>
            <person name="Yoshihara R."/>
            <person name="Yukawa K."/>
            <person name="Zhong H."/>
            <person name="Yano M."/>
            <person name="Yuan Q."/>
            <person name="Ouyang S."/>
            <person name="Liu J."/>
            <person name="Jones K.M."/>
            <person name="Gansberger K."/>
            <person name="Moffat K."/>
            <person name="Hill J."/>
            <person name="Bera J."/>
            <person name="Fadrosh D."/>
            <person name="Jin S."/>
            <person name="Johri S."/>
            <person name="Kim M."/>
            <person name="Overton L."/>
            <person name="Reardon M."/>
            <person name="Tsitrin T."/>
            <person name="Vuong H."/>
            <person name="Weaver B."/>
            <person name="Ciecko A."/>
            <person name="Tallon L."/>
            <person name="Jackson J."/>
            <person name="Pai G."/>
            <person name="Aken S.V."/>
            <person name="Utterback T."/>
            <person name="Reidmuller S."/>
            <person name="Feldblyum T."/>
            <person name="Hsiao J."/>
            <person name="Zismann V."/>
            <person name="Iobst S."/>
            <person name="de Vazeille A.R."/>
            <person name="Buell C.R."/>
            <person name="Ying K."/>
            <person name="Li Y."/>
            <person name="Lu T."/>
            <person name="Huang Y."/>
            <person name="Zhao Q."/>
            <person name="Feng Q."/>
            <person name="Zhang L."/>
            <person name="Zhu J."/>
            <person name="Weng Q."/>
            <person name="Mu J."/>
            <person name="Lu Y."/>
            <person name="Fan D."/>
            <person name="Liu Y."/>
            <person name="Guan J."/>
            <person name="Zhang Y."/>
            <person name="Yu S."/>
            <person name="Liu X."/>
            <person name="Zhang Y."/>
            <person name="Hong G."/>
            <person name="Han B."/>
            <person name="Choisne N."/>
            <person name="Demange N."/>
            <person name="Orjeda G."/>
            <person name="Samain S."/>
            <person name="Cattolico L."/>
            <person name="Pelletier E."/>
            <person name="Couloux A."/>
            <person name="Segurens B."/>
            <person name="Wincker P."/>
            <person name="D'Hont A."/>
            <person name="Scarpelli C."/>
            <person name="Weissenbach J."/>
            <person name="Salanoubat M."/>
            <person name="Quetier F."/>
            <person name="Yu Y."/>
            <person name="Kim H.R."/>
            <person name="Rambo T."/>
            <person name="Currie J."/>
            <person name="Collura K."/>
            <person name="Luo M."/>
            <person name="Yang T."/>
            <person name="Ammiraju J.S.S."/>
            <person name="Engler F."/>
            <person name="Soderlund C."/>
            <person name="Wing R.A."/>
            <person name="Palmer L.E."/>
            <person name="de la Bastide M."/>
            <person name="Spiegel L."/>
            <person name="Nascimento L."/>
            <person name="Zutavern T."/>
            <person name="O'Shaughnessy A."/>
            <person name="Dike S."/>
            <person name="Dedhia N."/>
            <person name="Preston R."/>
            <person name="Balija V."/>
            <person name="McCombie W.R."/>
            <person name="Chow T."/>
            <person name="Chen H."/>
            <person name="Chung M."/>
            <person name="Chen C."/>
            <person name="Shaw J."/>
            <person name="Wu H."/>
            <person name="Hsiao K."/>
            <person name="Chao Y."/>
            <person name="Chu M."/>
            <person name="Cheng C."/>
            <person name="Hour A."/>
            <person name="Lee P."/>
            <person name="Lin S."/>
            <person name="Lin Y."/>
            <person name="Liou J."/>
            <person name="Liu S."/>
            <person name="Hsing Y."/>
            <person name="Raghuvanshi S."/>
            <person name="Mohanty A."/>
            <person name="Bharti A.K."/>
            <person name="Gaur A."/>
            <person name="Gupta V."/>
            <person name="Kumar D."/>
            <person name="Ravi V."/>
            <person name="Vij S."/>
            <person name="Kapur A."/>
            <person name="Khurana P."/>
            <person name="Khurana P."/>
            <person name="Khurana J.P."/>
            <person name="Tyagi A.K."/>
            <person name="Gaikwad K."/>
            <person name="Singh A."/>
            <person name="Dalal V."/>
            <person name="Srivastava S."/>
            <person name="Dixit A."/>
            <person name="Pal A.K."/>
            <person name="Ghazi I.A."/>
            <person name="Yadav M."/>
            <person name="Pandit A."/>
            <person name="Bhargava A."/>
            <person name="Sureshbabu K."/>
            <person name="Batra K."/>
            <person name="Sharma T.R."/>
            <person name="Mohapatra T."/>
            <person name="Singh N.K."/>
            <person name="Messing J."/>
            <person name="Nelson A.B."/>
            <person name="Fuks G."/>
            <person name="Kavchok S."/>
            <person name="Keizer G."/>
            <person name="Linton E."/>
            <person name="Llaca V."/>
            <person name="Song R."/>
            <person name="Tanyolac B."/>
            <person name="Young S."/>
            <person name="Ho-Il K."/>
            <person name="Hahn J.H."/>
            <person name="Sangsakoo G."/>
            <person name="Vanavichit A."/>
            <person name="de Mattos Luiz.A.T."/>
            <person name="Zimmer P.D."/>
            <person name="Malone G."/>
            <person name="Dellagostin O."/>
            <person name="de Oliveira A.C."/>
            <person name="Bevan M."/>
            <person name="Bancroft I."/>
            <person name="Minx P."/>
            <person name="Cordum H."/>
            <person name="Wilson R."/>
            <person name="Cheng Z."/>
            <person name="Jin W."/>
            <person name="Jiang J."/>
            <person name="Leong S.A."/>
            <person name="Iwama H."/>
            <person name="Gojobori T."/>
            <person name="Itoh T."/>
            <person name="Niimura Y."/>
            <person name="Fujii Y."/>
            <person name="Habara T."/>
            <person name="Sakai H."/>
            <person name="Sato Y."/>
            <person name="Wilson G."/>
            <person name="Kumar K."/>
            <person name="McCouch S."/>
            <person name="Juretic N."/>
            <person name="Hoen D."/>
            <person name="Wright S."/>
            <person name="Bruskiewich R."/>
            <person name="Bureau T."/>
            <person name="Miyao A."/>
            <person name="Hirochika H."/>
            <person name="Nishikawa T."/>
            <person name="Kadowaki K."/>
            <person name="Sugiura M."/>
            <person name="Burr B."/>
            <person name="Sasaki T."/>
        </authorList>
    </citation>
    <scope>NUCLEOTIDE SEQUENCE [LARGE SCALE GENOMIC DNA]</scope>
    <source>
        <strain evidence="2">cv. Nipponbare</strain>
    </source>
</reference>
<reference evidence="1 2" key="3">
    <citation type="journal article" date="2013" name="Rice">
        <title>Improvement of the Oryza sativa Nipponbare reference genome using next generation sequence and optical map data.</title>
        <authorList>
            <person name="Kawahara Y."/>
            <person name="de la Bastide M."/>
            <person name="Hamilton J.P."/>
            <person name="Kanamori H."/>
            <person name="McCombie W.R."/>
            <person name="Ouyang S."/>
            <person name="Schwartz D.C."/>
            <person name="Tanaka T."/>
            <person name="Wu J."/>
            <person name="Zhou S."/>
            <person name="Childs K.L."/>
            <person name="Davidson R.M."/>
            <person name="Lin H."/>
            <person name="Quesada-Ocampo L."/>
            <person name="Vaillancourt B."/>
            <person name="Sakai H."/>
            <person name="Lee S.S."/>
            <person name="Kim J."/>
            <person name="Numa H."/>
            <person name="Itoh T."/>
            <person name="Buell C.R."/>
            <person name="Matsumoto T."/>
        </authorList>
    </citation>
    <scope>NUCLEOTIDE SEQUENCE [LARGE SCALE GENOMIC DNA]</scope>
    <source>
        <strain evidence="2">cv. Nipponbare</strain>
    </source>
</reference>
<proteinExistence type="predicted"/>
<dbReference type="InParanoid" id="A0A0P0XX52"/>
<protein>
    <submittedName>
        <fullName evidence="1">Os10g0533701 protein</fullName>
    </submittedName>
</protein>
<name>A0A0P0XX52_ORYSJ</name>
<reference evidence="1 2" key="2">
    <citation type="journal article" date="2013" name="Plant Cell Physiol.">
        <title>Rice Annotation Project Database (RAP-DB): an integrative and interactive database for rice genomics.</title>
        <authorList>
            <person name="Sakai H."/>
            <person name="Lee S.S."/>
            <person name="Tanaka T."/>
            <person name="Numa H."/>
            <person name="Kim J."/>
            <person name="Kawahara Y."/>
            <person name="Wakimoto H."/>
            <person name="Yang C.C."/>
            <person name="Iwamoto M."/>
            <person name="Abe T."/>
            <person name="Yamada Y."/>
            <person name="Muto A."/>
            <person name="Inokuchi H."/>
            <person name="Ikemura T."/>
            <person name="Matsumoto T."/>
            <person name="Sasaki T."/>
            <person name="Itoh T."/>
        </authorList>
    </citation>
    <scope>NUCLEOTIDE SEQUENCE [LARGE SCALE GENOMIC DNA]</scope>
    <source>
        <strain evidence="2">cv. Nipponbare</strain>
    </source>
</reference>
<dbReference type="PaxDb" id="39947-A0A0P0XX52"/>
<gene>
    <name evidence="1" type="ordered locus">Os10g0533701</name>
    <name evidence="1" type="ORF">OSNPB_100533701</name>
</gene>
<sequence length="70" mass="7920">MWRSSLISLSVRLASIWLSNALPIFLMATSSPFSELTAALQIGKTKLLLQYNHIYSSREGRARQTHQTMP</sequence>
<accession>A0A0P0XX52</accession>
<dbReference type="AlphaFoldDB" id="A0A0P0XX52"/>
<evidence type="ECO:0000313" key="2">
    <source>
        <dbReference type="Proteomes" id="UP000059680"/>
    </source>
</evidence>